<dbReference type="EMBL" id="CP044016">
    <property type="protein sequence ID" value="QES88273.1"/>
    <property type="molecule type" value="Genomic_DNA"/>
</dbReference>
<evidence type="ECO:0000259" key="2">
    <source>
        <dbReference type="Pfam" id="PF14028"/>
    </source>
</evidence>
<dbReference type="Pfam" id="PF14028">
    <property type="entry name" value="Lant_dehydr_C"/>
    <property type="match status" value="1"/>
</dbReference>
<sequence>MKGNWQLLKEAIQVSSPEFYAVIEDLQLEELDKQPEKIQFTLWKYFNRARFRATPYGLFASVGMAKLDNAHHEGITLSETKAVKSLIDWAYKDNEAMSYTFEDLLRENKKVFSNSSYYRSAGDLRYLSCSEGKFELSDVGYSEFIETVLKYCTIPVPIHEVITYLESQPKSMLSGSIPEILEEMIVLQLLFTENDTNVIGTDFFERRGVENEDNKVNIPQYLIPKSKIEHGSVLIESFKHLPELALKLATLNGIKESDDLIHFKKQFQHKFEGNEEPLMVALDPELGIGYGNLEQTANSEDLIEKFLLPFNAPEKEPIAKRFLLDHADNNCFNGVIEIELDKLFQKLPEKETVRLPNTFPALVKIVDDKIILESMGGATANSLLGRFSVADERIENHCTKIAVLESNANPDVLFFDVAYMAEAKVDNINRRKQLYPLTLSILQFDTSEHPLTLEDIFISLHNGNIVLRSKSRNKRLVPRIASAYNHIRSDLSLFRFLCDLQFQGLNTRLGFVPETYFPKQRYYPRITYKNIIVNPAQWALKEEFLKDKSLTDYLNEIQLSRHFTVGNSDQTLLFDKESPEDLQMLVLELAKKKKMFLKEAFIPNDAVFKDLKGNGYNGELVVTLCHENRVYEPVISRVSQEPSKNPIERIIPPGKDWLYWEIFCHPARANKILQDYIQPFIQQHKAQIVTWFFIRYNEGGAHLRFRIQLKNPLDYQILTYSFTSMLQPAIASGIVSDLRLCTYKREMERYGMDLMEAVEQHFREDSTFVLSLLDTVLDDRELYRYCVGSVFYLKQKKICPQDPWEDIAGQAFESFRLEHKITPPEIKLLNQEYVVYRNSHPTKLSEVQEKQQIQFQHSMYQILAQCPQERRVRLFRDLLHMHINRLFPENPRTHEMVFYYLLDRELKRTKHTQL</sequence>
<protein>
    <recommendedName>
        <fullName evidence="5">Lantibiotic dehydratase</fullName>
    </recommendedName>
</protein>
<evidence type="ECO:0008006" key="5">
    <source>
        <dbReference type="Google" id="ProtNLM"/>
    </source>
</evidence>
<organism evidence="3 4">
    <name type="scientific">Rhizosphaericola mali</name>
    <dbReference type="NCBI Taxonomy" id="2545455"/>
    <lineage>
        <taxon>Bacteria</taxon>
        <taxon>Pseudomonadati</taxon>
        <taxon>Bacteroidota</taxon>
        <taxon>Chitinophagia</taxon>
        <taxon>Chitinophagales</taxon>
        <taxon>Chitinophagaceae</taxon>
        <taxon>Rhizosphaericola</taxon>
    </lineage>
</organism>
<gene>
    <name evidence="3" type="ORF">E0W69_006185</name>
</gene>
<dbReference type="OrthoDB" id="1273722at2"/>
<proteinExistence type="predicted"/>
<dbReference type="RefSeq" id="WP_131329160.1">
    <property type="nucleotide sequence ID" value="NZ_CP044016.1"/>
</dbReference>
<evidence type="ECO:0000259" key="1">
    <source>
        <dbReference type="Pfam" id="PF04738"/>
    </source>
</evidence>
<keyword evidence="4" id="KW-1185">Reference proteome</keyword>
<dbReference type="Proteomes" id="UP000292424">
    <property type="component" value="Chromosome"/>
</dbReference>
<dbReference type="InterPro" id="IPR023809">
    <property type="entry name" value="Thiopep_bacteriocin_synth_dom"/>
</dbReference>
<evidence type="ECO:0000313" key="4">
    <source>
        <dbReference type="Proteomes" id="UP000292424"/>
    </source>
</evidence>
<feature type="domain" description="Lantibiotic dehydratase N-terminal" evidence="1">
    <location>
        <begin position="7"/>
        <end position="205"/>
    </location>
</feature>
<dbReference type="InterPro" id="IPR006827">
    <property type="entry name" value="Lant_deHydtase_N"/>
</dbReference>
<name>A0A5P2G593_9BACT</name>
<feature type="domain" description="Thiopeptide-type bacteriocin biosynthesis" evidence="2">
    <location>
        <begin position="657"/>
        <end position="904"/>
    </location>
</feature>
<accession>A0A5P2G593</accession>
<dbReference type="Pfam" id="PF04738">
    <property type="entry name" value="Lant_dehydr_N"/>
    <property type="match status" value="2"/>
</dbReference>
<reference evidence="3 4" key="1">
    <citation type="submission" date="2019-09" db="EMBL/GenBank/DDBJ databases">
        <title>Complete genome sequence of Arachidicoccus sp. B3-10 isolated from apple orchard soil.</title>
        <authorList>
            <person name="Kim H.S."/>
            <person name="Han K.-I."/>
            <person name="Suh M.K."/>
            <person name="Lee K.C."/>
            <person name="Eom M.K."/>
            <person name="Kim J.-S."/>
            <person name="Kang S.W."/>
            <person name="Sin Y."/>
            <person name="Lee J.-S."/>
        </authorList>
    </citation>
    <scope>NUCLEOTIDE SEQUENCE [LARGE SCALE GENOMIC DNA]</scope>
    <source>
        <strain evidence="3 4">B3-10</strain>
    </source>
</reference>
<dbReference type="AlphaFoldDB" id="A0A5P2G593"/>
<feature type="domain" description="Lantibiotic dehydratase N-terminal" evidence="1">
    <location>
        <begin position="256"/>
        <end position="585"/>
    </location>
</feature>
<dbReference type="KEGG" id="arac:E0W69_006185"/>
<dbReference type="NCBIfam" id="TIGR03891">
    <property type="entry name" value="thiopep_ocin"/>
    <property type="match status" value="1"/>
</dbReference>
<evidence type="ECO:0000313" key="3">
    <source>
        <dbReference type="EMBL" id="QES88273.1"/>
    </source>
</evidence>